<dbReference type="AlphaFoldDB" id="A0A8J3VQZ3"/>
<protein>
    <recommendedName>
        <fullName evidence="4">PH domain-containing protein</fullName>
    </recommendedName>
</protein>
<dbReference type="Proteomes" id="UP000642748">
    <property type="component" value="Unassembled WGS sequence"/>
</dbReference>
<accession>A0A8J3VQZ3</accession>
<evidence type="ECO:0000256" key="1">
    <source>
        <dbReference type="SAM" id="Phobius"/>
    </source>
</evidence>
<organism evidence="2 3">
    <name type="scientific">Rugosimonospora africana</name>
    <dbReference type="NCBI Taxonomy" id="556532"/>
    <lineage>
        <taxon>Bacteria</taxon>
        <taxon>Bacillati</taxon>
        <taxon>Actinomycetota</taxon>
        <taxon>Actinomycetes</taxon>
        <taxon>Micromonosporales</taxon>
        <taxon>Micromonosporaceae</taxon>
        <taxon>Rugosimonospora</taxon>
    </lineage>
</organism>
<evidence type="ECO:0000313" key="2">
    <source>
        <dbReference type="EMBL" id="GIH15552.1"/>
    </source>
</evidence>
<feature type="transmembrane region" description="Helical" evidence="1">
    <location>
        <begin position="50"/>
        <end position="73"/>
    </location>
</feature>
<keyword evidence="3" id="KW-1185">Reference proteome</keyword>
<name>A0A8J3VQZ3_9ACTN</name>
<keyword evidence="1" id="KW-0812">Transmembrane</keyword>
<proteinExistence type="predicted"/>
<gene>
    <name evidence="2" type="ORF">Raf01_37240</name>
</gene>
<keyword evidence="1" id="KW-0472">Membrane</keyword>
<sequence>MAERDGAVATFAPTRRQIAVLQLVCVPLVAGLVAAVFVVLKLTAGGPGDAALPLVVVLVLGLLLLVSAQWWTARTAVERTGIRLNDRPWVTGSANFVRWDRVADVTVVRRRRHTSVVLRLGTGDLRTLPAPYDGRGLTRDPGFAAKADLIREAWQAGRGAVE</sequence>
<feature type="transmembrane region" description="Helical" evidence="1">
    <location>
        <begin position="20"/>
        <end position="44"/>
    </location>
</feature>
<dbReference type="EMBL" id="BONZ01000035">
    <property type="protein sequence ID" value="GIH15552.1"/>
    <property type="molecule type" value="Genomic_DNA"/>
</dbReference>
<evidence type="ECO:0000313" key="3">
    <source>
        <dbReference type="Proteomes" id="UP000642748"/>
    </source>
</evidence>
<comment type="caution">
    <text evidence="2">The sequence shown here is derived from an EMBL/GenBank/DDBJ whole genome shotgun (WGS) entry which is preliminary data.</text>
</comment>
<evidence type="ECO:0008006" key="4">
    <source>
        <dbReference type="Google" id="ProtNLM"/>
    </source>
</evidence>
<reference evidence="2" key="1">
    <citation type="submission" date="2021-01" db="EMBL/GenBank/DDBJ databases">
        <title>Whole genome shotgun sequence of Rugosimonospora africana NBRC 104875.</title>
        <authorList>
            <person name="Komaki H."/>
            <person name="Tamura T."/>
        </authorList>
    </citation>
    <scope>NUCLEOTIDE SEQUENCE</scope>
    <source>
        <strain evidence="2">NBRC 104875</strain>
    </source>
</reference>
<keyword evidence="1" id="KW-1133">Transmembrane helix</keyword>
<dbReference type="RefSeq" id="WP_203919184.1">
    <property type="nucleotide sequence ID" value="NZ_BONZ01000035.1"/>
</dbReference>